<comment type="caution">
    <text evidence="1">The sequence shown here is derived from an EMBL/GenBank/DDBJ whole genome shotgun (WGS) entry which is preliminary data.</text>
</comment>
<dbReference type="OrthoDB" id="5106181at2759"/>
<dbReference type="Proteomes" id="UP000078237">
    <property type="component" value="Unassembled WGS sequence"/>
</dbReference>
<dbReference type="AlphaFoldDB" id="A0A175VP26"/>
<evidence type="ECO:0000313" key="1">
    <source>
        <dbReference type="EMBL" id="KXX73032.1"/>
    </source>
</evidence>
<gene>
    <name evidence="1" type="ORF">MMYC01_210342</name>
</gene>
<evidence type="ECO:0000313" key="2">
    <source>
        <dbReference type="Proteomes" id="UP000078237"/>
    </source>
</evidence>
<organism evidence="1 2">
    <name type="scientific">Madurella mycetomatis</name>
    <dbReference type="NCBI Taxonomy" id="100816"/>
    <lineage>
        <taxon>Eukaryota</taxon>
        <taxon>Fungi</taxon>
        <taxon>Dikarya</taxon>
        <taxon>Ascomycota</taxon>
        <taxon>Pezizomycotina</taxon>
        <taxon>Sordariomycetes</taxon>
        <taxon>Sordariomycetidae</taxon>
        <taxon>Sordariales</taxon>
        <taxon>Sordariales incertae sedis</taxon>
        <taxon>Madurella</taxon>
    </lineage>
</organism>
<protein>
    <submittedName>
        <fullName evidence="1">Retrovirus-related Pol polyprotein from transposon gypsy</fullName>
    </submittedName>
</protein>
<reference evidence="1 2" key="1">
    <citation type="journal article" date="2016" name="Genome Announc.">
        <title>Genome Sequence of Madurella mycetomatis mm55, Isolated from a Human Mycetoma Case in Sudan.</title>
        <authorList>
            <person name="Smit S."/>
            <person name="Derks M.F."/>
            <person name="Bervoets S."/>
            <person name="Fahal A."/>
            <person name="van Leeuwen W."/>
            <person name="van Belkum A."/>
            <person name="van de Sande W.W."/>
        </authorList>
    </citation>
    <scope>NUCLEOTIDE SEQUENCE [LARGE SCALE GENOMIC DNA]</scope>
    <source>
        <strain evidence="2">mm55</strain>
    </source>
</reference>
<dbReference type="VEuPathDB" id="FungiDB:MMYC01_210342"/>
<accession>A0A175VP26</accession>
<keyword evidence="2" id="KW-1185">Reference proteome</keyword>
<name>A0A175VP26_9PEZI</name>
<dbReference type="EMBL" id="LCTW02000565">
    <property type="protein sequence ID" value="KXX73032.1"/>
    <property type="molecule type" value="Genomic_DNA"/>
</dbReference>
<proteinExistence type="predicted"/>
<sequence>MYFEPTEAELNAIVFYLKDRYNWTIDSIIPSIQVLLVIFLSYCLIAVETRYGLSEQEVVYLVWAVKKLCTMIHLLGQPITSLDTSSIDRANRRLINASIYLSQYNLKVYYLPSRLNFAKIDPNLRQEGEVIFDSIWFAFTEEFEKAYEKDVKYSEIIKDLKETTKGSGVFSRPGLPFIQINGLLYYIRPDGIQSLCILYNKVKDILELVHDDKHHFGKERMLYNLRGQVKKYVKHYLVYGLNSIDRNPTIGNYQPVRPTDTLPIRVIAIDFIIALRFFNFEYPELNWLDVILSLQWHLNNAYSSPIKLSPYKQLFSFKPASLLEALTQLVDNIDASKI</sequence>
<dbReference type="STRING" id="100816.A0A175VP26"/>